<accession>A0AAN8NVA2</accession>
<name>A0AAN8NVA2_POLSC</name>
<evidence type="ECO:0000256" key="1">
    <source>
        <dbReference type="SAM" id="MobiDB-lite"/>
    </source>
</evidence>
<dbReference type="Proteomes" id="UP001372834">
    <property type="component" value="Unassembled WGS sequence"/>
</dbReference>
<dbReference type="AlphaFoldDB" id="A0AAN8NVA2"/>
<gene>
    <name evidence="2" type="ORF">RUM43_014714</name>
</gene>
<feature type="region of interest" description="Disordered" evidence="1">
    <location>
        <begin position="63"/>
        <end position="96"/>
    </location>
</feature>
<evidence type="ECO:0000313" key="3">
    <source>
        <dbReference type="Proteomes" id="UP001372834"/>
    </source>
</evidence>
<organism evidence="2 3">
    <name type="scientific">Polyplax serrata</name>
    <name type="common">Common mouse louse</name>
    <dbReference type="NCBI Taxonomy" id="468196"/>
    <lineage>
        <taxon>Eukaryota</taxon>
        <taxon>Metazoa</taxon>
        <taxon>Ecdysozoa</taxon>
        <taxon>Arthropoda</taxon>
        <taxon>Hexapoda</taxon>
        <taxon>Insecta</taxon>
        <taxon>Pterygota</taxon>
        <taxon>Neoptera</taxon>
        <taxon>Paraneoptera</taxon>
        <taxon>Psocodea</taxon>
        <taxon>Troctomorpha</taxon>
        <taxon>Phthiraptera</taxon>
        <taxon>Anoplura</taxon>
        <taxon>Polyplacidae</taxon>
        <taxon>Polyplax</taxon>
    </lineage>
</organism>
<evidence type="ECO:0000313" key="2">
    <source>
        <dbReference type="EMBL" id="KAK6617112.1"/>
    </source>
</evidence>
<protein>
    <submittedName>
        <fullName evidence="2">Uncharacterized protein</fullName>
    </submittedName>
</protein>
<reference evidence="2 3" key="1">
    <citation type="submission" date="2023-10" db="EMBL/GenBank/DDBJ databases">
        <title>Genomes of two closely related lineages of the louse Polyplax serrata with different host specificities.</title>
        <authorList>
            <person name="Martinu J."/>
            <person name="Tarabai H."/>
            <person name="Stefka J."/>
            <person name="Hypsa V."/>
        </authorList>
    </citation>
    <scope>NUCLEOTIDE SEQUENCE [LARGE SCALE GENOMIC DNA]</scope>
    <source>
        <strain evidence="2">HR10_N</strain>
    </source>
</reference>
<sequence>MRWTDVRFVTIGCGGAATIRVPSKSQENVRKSRKVQVLADLVGNHGKTTFEFESFTKITPRNYGRVEDENGGQVELSGPDGDVWPNRFLPENLADE</sequence>
<comment type="caution">
    <text evidence="2">The sequence shown here is derived from an EMBL/GenBank/DDBJ whole genome shotgun (WGS) entry which is preliminary data.</text>
</comment>
<dbReference type="EMBL" id="JAWJWE010000045">
    <property type="protein sequence ID" value="KAK6617112.1"/>
    <property type="molecule type" value="Genomic_DNA"/>
</dbReference>
<proteinExistence type="predicted"/>